<dbReference type="SUPFAM" id="SSF51445">
    <property type="entry name" value="(Trans)glycosidases"/>
    <property type="match status" value="1"/>
</dbReference>
<dbReference type="InterPro" id="IPR002241">
    <property type="entry name" value="Glyco_hydro_27"/>
</dbReference>
<reference evidence="6 7" key="1">
    <citation type="submission" date="2019-03" db="EMBL/GenBank/DDBJ databases">
        <authorList>
            <person name="Gaulin E."/>
            <person name="Dumas B."/>
        </authorList>
    </citation>
    <scope>NUCLEOTIDE SEQUENCE [LARGE SCALE GENOMIC DNA]</scope>
    <source>
        <strain evidence="6">CBS 568.67</strain>
    </source>
</reference>
<keyword evidence="3 4" id="KW-0326">Glycosidase</keyword>
<dbReference type="GO" id="GO:0009311">
    <property type="term" value="P:oligosaccharide metabolic process"/>
    <property type="evidence" value="ECO:0007669"/>
    <property type="project" value="TreeGrafter"/>
</dbReference>
<keyword evidence="2 4" id="KW-0378">Hydrolase</keyword>
<gene>
    <name evidence="6" type="primary">Aste57867_9041</name>
    <name evidence="5" type="ORF">As57867_009005</name>
    <name evidence="6" type="ORF">ASTE57867_9041</name>
</gene>
<dbReference type="InterPro" id="IPR017853">
    <property type="entry name" value="GH"/>
</dbReference>
<reference evidence="5" key="2">
    <citation type="submission" date="2019-06" db="EMBL/GenBank/DDBJ databases">
        <title>Genomics analysis of Aphanomyces spp. identifies a new class of oomycete effector associated with host adaptation.</title>
        <authorList>
            <person name="Gaulin E."/>
        </authorList>
    </citation>
    <scope>NUCLEOTIDE SEQUENCE</scope>
    <source>
        <strain evidence="5">CBS 578.67</strain>
    </source>
</reference>
<dbReference type="OrthoDB" id="5795902at2759"/>
<organism evidence="6 7">
    <name type="scientific">Aphanomyces stellatus</name>
    <dbReference type="NCBI Taxonomy" id="120398"/>
    <lineage>
        <taxon>Eukaryota</taxon>
        <taxon>Sar</taxon>
        <taxon>Stramenopiles</taxon>
        <taxon>Oomycota</taxon>
        <taxon>Saprolegniomycetes</taxon>
        <taxon>Saprolegniales</taxon>
        <taxon>Verrucalvaceae</taxon>
        <taxon>Aphanomyces</taxon>
    </lineage>
</organism>
<evidence type="ECO:0000256" key="3">
    <source>
        <dbReference type="ARBA" id="ARBA00023295"/>
    </source>
</evidence>
<dbReference type="EC" id="3.2.1.22" evidence="4"/>
<dbReference type="PROSITE" id="PS00512">
    <property type="entry name" value="ALPHA_GALACTOSIDASE"/>
    <property type="match status" value="1"/>
</dbReference>
<dbReference type="GO" id="GO:0005737">
    <property type="term" value="C:cytoplasm"/>
    <property type="evidence" value="ECO:0007669"/>
    <property type="project" value="TreeGrafter"/>
</dbReference>
<dbReference type="PANTHER" id="PTHR11452:SF14">
    <property type="entry name" value="ALPHA-GALACTOSIDASE A"/>
    <property type="match status" value="1"/>
</dbReference>
<dbReference type="InterPro" id="IPR013785">
    <property type="entry name" value="Aldolase_TIM"/>
</dbReference>
<evidence type="ECO:0000313" key="5">
    <source>
        <dbReference type="EMBL" id="KAF0700416.1"/>
    </source>
</evidence>
<keyword evidence="4" id="KW-1015">Disulfide bond</keyword>
<dbReference type="AlphaFoldDB" id="A0A485KM79"/>
<dbReference type="EMBL" id="VJMH01005124">
    <property type="protein sequence ID" value="KAF0700416.1"/>
    <property type="molecule type" value="Genomic_DNA"/>
</dbReference>
<evidence type="ECO:0000313" key="7">
    <source>
        <dbReference type="Proteomes" id="UP000332933"/>
    </source>
</evidence>
<dbReference type="Pfam" id="PF16499">
    <property type="entry name" value="Melibiase_2"/>
    <property type="match status" value="1"/>
</dbReference>
<protein>
    <recommendedName>
        <fullName evidence="4">Alpha-galactosidase</fullName>
        <ecNumber evidence="4">3.2.1.22</ecNumber>
    </recommendedName>
    <alternativeName>
        <fullName evidence="4">Melibiase</fullName>
    </alternativeName>
</protein>
<proteinExistence type="inferred from homology"/>
<dbReference type="Gene3D" id="3.20.20.70">
    <property type="entry name" value="Aldolase class I"/>
    <property type="match status" value="1"/>
</dbReference>
<name>A0A485KM79_9STRA</name>
<dbReference type="GO" id="GO:0004557">
    <property type="term" value="F:alpha-galactosidase activity"/>
    <property type="evidence" value="ECO:0007669"/>
    <property type="project" value="UniProtKB-EC"/>
</dbReference>
<evidence type="ECO:0000313" key="6">
    <source>
        <dbReference type="EMBL" id="VFT85925.1"/>
    </source>
</evidence>
<evidence type="ECO:0000256" key="1">
    <source>
        <dbReference type="ARBA" id="ARBA00009743"/>
    </source>
</evidence>
<dbReference type="InterPro" id="IPR000111">
    <property type="entry name" value="Glyco_hydro_27/36_CS"/>
</dbReference>
<evidence type="ECO:0000256" key="2">
    <source>
        <dbReference type="ARBA" id="ARBA00022801"/>
    </source>
</evidence>
<dbReference type="PRINTS" id="PR00740">
    <property type="entry name" value="GLHYDRLASE27"/>
</dbReference>
<comment type="catalytic activity">
    <reaction evidence="4">
        <text>Hydrolysis of terminal, non-reducing alpha-D-galactose residues in alpha-D-galactosides, including galactose oligosaccharides, galactomannans and galactolipids.</text>
        <dbReference type="EC" id="3.2.1.22"/>
    </reaction>
</comment>
<dbReference type="EMBL" id="CAADRA010005145">
    <property type="protein sequence ID" value="VFT85925.1"/>
    <property type="molecule type" value="Genomic_DNA"/>
</dbReference>
<comment type="similarity">
    <text evidence="1 4">Belongs to the glycosyl hydrolase 27 family.</text>
</comment>
<accession>A0A485KM79</accession>
<evidence type="ECO:0000256" key="4">
    <source>
        <dbReference type="RuleBase" id="RU361168"/>
    </source>
</evidence>
<keyword evidence="7" id="KW-1185">Reference proteome</keyword>
<dbReference type="GO" id="GO:0016139">
    <property type="term" value="P:glycoside catabolic process"/>
    <property type="evidence" value="ECO:0007669"/>
    <property type="project" value="TreeGrafter"/>
</dbReference>
<dbReference type="PANTHER" id="PTHR11452">
    <property type="entry name" value="ALPHA-GALACTOSIDASE/ALPHA-N-ACETYLGALACTOSAMINIDASE"/>
    <property type="match status" value="1"/>
</dbReference>
<dbReference type="Proteomes" id="UP000332933">
    <property type="component" value="Unassembled WGS sequence"/>
</dbReference>
<sequence>MQFSSANNTTICPPPFCNHHLMGRLLRSSLVALVSATAAAASGQTMGWSSHGTFGCAADCAPNASLCVSDTMYRGVVQSLHAATLIDAGYTWLYVDDCWSEHTRDTFGRLVPDASRFPQGLSGLAAYAHEHKMHLAVSIDLGPTTCAGHPGSWGHFGLDIQTLASWGVDRVIIQSCSALPSPSTFYFMLSTLTSLAHAATLSTHCLLGDHVSVINATLAAAADCDFLQLAPRLHDDWIEVSHALLTLDPASSLSSTASLGPLVVGGYGLTHGQAKLQLATWQLLAFPLLVAVDIQSMITRSPADHELLVHPVFLQLYHAPRTSRPRRWVPQDNVLVATGVTVWLQNLTWAGHAAMSITALRPHNLPPHMPISFDLAWDELNLPSSAECDVVDVWMTSSSLRVKHRVTVTVAPFDAAVLVVIPTHTML</sequence>